<proteinExistence type="inferred from homology"/>
<sequence length="631" mass="69618">MSKQPPKLPPISELPLTNSAEGSEPRPPDPQPETSGSASRHNLPSLKETVGSAYTAPRPLRPQPRPADVVPEFYVPGETHVYLDDLPLKTYVVGGEHYNMAKPPNETTWKVSRVTVDNRTLTYVLNVAQQPEKARACGAGAKSSTDRRPVDPPPVVRLQVWNGNTDITMLYDSTFMLYASLEVARPIAAGKMHTPSSIPVLSGVAVASAAYLERPEPAAYFIFPDLSVRHEGWYRLRFSLFEGVKHECDADRDNPLPRQVPTLTPSDQLAGPIRSESMANRLEVQSEPFQVYSAKKFPGLNSSTDLSKHMSDQGCRVRIRRDIRQRKRPQKVEPEVEDTRSSYHGTPQASYRVIDHSRSASRASYKSDIEIDAARRASVESIYGRPAIQSRQGSIGSMASPLLSNMTPTTIMPPPSYHQPPMPPMQRPFQEAPSSPASYMPAPAPKAYQAPPAMLNLPLPHTMRPITPDHRNEFTLPPLLPSNVSSSGSFTTRNSFSGLYDLPKSAPVKRTRSPHSYNMDTAMKAGARPDHQPMPAYPSTPLPGVNELIEADNAEIDAQDREEDDGMVRTELQYSMANGATASVPTLKPVYLPHQAPENYPQQAPGNCPQRAPGNYSQRAPVDDPNRPREN</sequence>
<organism evidence="10 11">
    <name type="scientific">Exophiala sideris</name>
    <dbReference type="NCBI Taxonomy" id="1016849"/>
    <lineage>
        <taxon>Eukaryota</taxon>
        <taxon>Fungi</taxon>
        <taxon>Dikarya</taxon>
        <taxon>Ascomycota</taxon>
        <taxon>Pezizomycotina</taxon>
        <taxon>Eurotiomycetes</taxon>
        <taxon>Chaetothyriomycetidae</taxon>
        <taxon>Chaetothyriales</taxon>
        <taxon>Herpotrichiellaceae</taxon>
        <taxon>Exophiala</taxon>
    </lineage>
</organism>
<evidence type="ECO:0000313" key="10">
    <source>
        <dbReference type="EMBL" id="KAK5067184.1"/>
    </source>
</evidence>
<dbReference type="InterPro" id="IPR021740">
    <property type="entry name" value="Velvet"/>
</dbReference>
<feature type="domain" description="Velvet" evidence="9">
    <location>
        <begin position="118"/>
        <end position="320"/>
    </location>
</feature>
<keyword evidence="3" id="KW-0963">Cytoplasm</keyword>
<evidence type="ECO:0000259" key="9">
    <source>
        <dbReference type="PROSITE" id="PS51821"/>
    </source>
</evidence>
<evidence type="ECO:0000256" key="1">
    <source>
        <dbReference type="ARBA" id="ARBA00004123"/>
    </source>
</evidence>
<dbReference type="PROSITE" id="PS51821">
    <property type="entry name" value="VELVET"/>
    <property type="match status" value="1"/>
</dbReference>
<feature type="region of interest" description="Disordered" evidence="8">
    <location>
        <begin position="325"/>
        <end position="345"/>
    </location>
</feature>
<evidence type="ECO:0000256" key="2">
    <source>
        <dbReference type="ARBA" id="ARBA00004496"/>
    </source>
</evidence>
<feature type="compositionally biased region" description="Basic and acidic residues" evidence="8">
    <location>
        <begin position="330"/>
        <end position="341"/>
    </location>
</feature>
<comment type="subcellular location">
    <subcellularLocation>
        <location evidence="2">Cytoplasm</location>
    </subcellularLocation>
    <subcellularLocation>
        <location evidence="1">Nucleus</location>
    </subcellularLocation>
</comment>
<evidence type="ECO:0000256" key="5">
    <source>
        <dbReference type="ARBA" id="ARBA00023163"/>
    </source>
</evidence>
<feature type="region of interest" description="Disordered" evidence="8">
    <location>
        <begin position="1"/>
        <end position="67"/>
    </location>
</feature>
<dbReference type="Gene3D" id="2.60.40.3960">
    <property type="entry name" value="Velvet domain"/>
    <property type="match status" value="1"/>
</dbReference>
<dbReference type="InterPro" id="IPR038491">
    <property type="entry name" value="Velvet_dom_sf"/>
</dbReference>
<protein>
    <recommendedName>
        <fullName evidence="9">Velvet domain-containing protein</fullName>
    </recommendedName>
</protein>
<dbReference type="EMBL" id="JAVRRF010000002">
    <property type="protein sequence ID" value="KAK5067184.1"/>
    <property type="molecule type" value="Genomic_DNA"/>
</dbReference>
<gene>
    <name evidence="10" type="ORF">LTR69_001171</name>
</gene>
<accession>A0ABR0JP43</accession>
<feature type="compositionally biased region" description="Basic and acidic residues" evidence="8">
    <location>
        <begin position="621"/>
        <end position="631"/>
    </location>
</feature>
<feature type="region of interest" description="Disordered" evidence="8">
    <location>
        <begin position="252"/>
        <end position="271"/>
    </location>
</feature>
<keyword evidence="4" id="KW-0805">Transcription regulation</keyword>
<dbReference type="InterPro" id="IPR037525">
    <property type="entry name" value="Velvet_dom"/>
</dbReference>
<evidence type="ECO:0000256" key="4">
    <source>
        <dbReference type="ARBA" id="ARBA00023015"/>
    </source>
</evidence>
<evidence type="ECO:0000256" key="7">
    <source>
        <dbReference type="ARBA" id="ARBA00038005"/>
    </source>
</evidence>
<feature type="compositionally biased region" description="Polar residues" evidence="8">
    <location>
        <begin position="32"/>
        <end position="42"/>
    </location>
</feature>
<reference evidence="10 11" key="1">
    <citation type="submission" date="2023-08" db="EMBL/GenBank/DDBJ databases">
        <title>Black Yeasts Isolated from many extreme environments.</title>
        <authorList>
            <person name="Coleine C."/>
            <person name="Stajich J.E."/>
            <person name="Selbmann L."/>
        </authorList>
    </citation>
    <scope>NUCLEOTIDE SEQUENCE [LARGE SCALE GENOMIC DNA]</scope>
    <source>
        <strain evidence="10 11">CCFEE 6328</strain>
    </source>
</reference>
<dbReference type="PANTHER" id="PTHR33572">
    <property type="entry name" value="SPORE DEVELOPMENT REGULATOR VOSA"/>
    <property type="match status" value="1"/>
</dbReference>
<feature type="region of interest" description="Disordered" evidence="8">
    <location>
        <begin position="588"/>
        <end position="631"/>
    </location>
</feature>
<comment type="similarity">
    <text evidence="7">Belongs to the velvet family. VeA subfamily.</text>
</comment>
<evidence type="ECO:0000256" key="8">
    <source>
        <dbReference type="SAM" id="MobiDB-lite"/>
    </source>
</evidence>
<name>A0ABR0JP43_9EURO</name>
<dbReference type="Pfam" id="PF11754">
    <property type="entry name" value="Velvet"/>
    <property type="match status" value="2"/>
</dbReference>
<keyword evidence="6" id="KW-0539">Nucleus</keyword>
<evidence type="ECO:0000313" key="11">
    <source>
        <dbReference type="Proteomes" id="UP001345691"/>
    </source>
</evidence>
<keyword evidence="5" id="KW-0804">Transcription</keyword>
<evidence type="ECO:0000256" key="3">
    <source>
        <dbReference type="ARBA" id="ARBA00022490"/>
    </source>
</evidence>
<dbReference type="PANTHER" id="PTHR33572:SF14">
    <property type="entry name" value="DEVELOPMENTAL AND SECONDARY METABOLISM REGULATOR VEA"/>
    <property type="match status" value="1"/>
</dbReference>
<keyword evidence="11" id="KW-1185">Reference proteome</keyword>
<evidence type="ECO:0000256" key="6">
    <source>
        <dbReference type="ARBA" id="ARBA00023242"/>
    </source>
</evidence>
<dbReference type="Proteomes" id="UP001345691">
    <property type="component" value="Unassembled WGS sequence"/>
</dbReference>
<comment type="caution">
    <text evidence="10">The sequence shown here is derived from an EMBL/GenBank/DDBJ whole genome shotgun (WGS) entry which is preliminary data.</text>
</comment>